<dbReference type="FunFam" id="3.10.129.10:FF:000048">
    <property type="entry name" value="14-dihydroxy-2-naphthoyl-CoA thioesterase 1"/>
    <property type="match status" value="1"/>
</dbReference>
<dbReference type="Proteomes" id="UP001419268">
    <property type="component" value="Unassembled WGS sequence"/>
</dbReference>
<comment type="caution">
    <text evidence="9">The sequence shown here is derived from an EMBL/GenBank/DDBJ whole genome shotgun (WGS) entry which is preliminary data.</text>
</comment>
<protein>
    <recommendedName>
        <fullName evidence="8">Thioesterase domain-containing protein</fullName>
    </recommendedName>
</protein>
<evidence type="ECO:0000256" key="4">
    <source>
        <dbReference type="ARBA" id="ARBA00060572"/>
    </source>
</evidence>
<evidence type="ECO:0000259" key="8">
    <source>
        <dbReference type="Pfam" id="PF03061"/>
    </source>
</evidence>
<evidence type="ECO:0000256" key="7">
    <source>
        <dbReference type="ARBA" id="ARBA00066058"/>
    </source>
</evidence>
<accession>A0AAP0E0J9</accession>
<comment type="pathway">
    <text evidence="5">Quinol/quinone metabolism; 1,4-dihydroxy-2-naphthoate biosynthesis; 1,4-dihydroxy-2-naphthoate from chorismate: step 7/7.</text>
</comment>
<evidence type="ECO:0000256" key="5">
    <source>
        <dbReference type="ARBA" id="ARBA00060586"/>
    </source>
</evidence>
<dbReference type="NCBIfam" id="TIGR00369">
    <property type="entry name" value="unchar_dom_1"/>
    <property type="match status" value="1"/>
</dbReference>
<dbReference type="GO" id="GO:0061522">
    <property type="term" value="F:1,4-dihydroxy-2-naphthoyl-CoA thioesterase activity"/>
    <property type="evidence" value="ECO:0007669"/>
    <property type="project" value="TreeGrafter"/>
</dbReference>
<dbReference type="InterPro" id="IPR006683">
    <property type="entry name" value="Thioestr_dom"/>
</dbReference>
<reference evidence="9 10" key="1">
    <citation type="submission" date="2024-01" db="EMBL/GenBank/DDBJ databases">
        <title>Genome assemblies of Stephania.</title>
        <authorList>
            <person name="Yang L."/>
        </authorList>
    </citation>
    <scope>NUCLEOTIDE SEQUENCE [LARGE SCALE GENOMIC DNA]</scope>
    <source>
        <strain evidence="9">JXDWG</strain>
        <tissue evidence="9">Leaf</tissue>
    </source>
</reference>
<proteinExistence type="inferred from homology"/>
<gene>
    <name evidence="9" type="ORF">Scep_030925</name>
</gene>
<name>A0AAP0E0J9_9MAGN</name>
<dbReference type="CDD" id="cd03443">
    <property type="entry name" value="PaaI_thioesterase"/>
    <property type="match status" value="1"/>
</dbReference>
<organism evidence="9 10">
    <name type="scientific">Stephania cephalantha</name>
    <dbReference type="NCBI Taxonomy" id="152367"/>
    <lineage>
        <taxon>Eukaryota</taxon>
        <taxon>Viridiplantae</taxon>
        <taxon>Streptophyta</taxon>
        <taxon>Embryophyta</taxon>
        <taxon>Tracheophyta</taxon>
        <taxon>Spermatophyta</taxon>
        <taxon>Magnoliopsida</taxon>
        <taxon>Ranunculales</taxon>
        <taxon>Menispermaceae</taxon>
        <taxon>Menispermoideae</taxon>
        <taxon>Cissampelideae</taxon>
        <taxon>Stephania</taxon>
    </lineage>
</organism>
<dbReference type="EMBL" id="JBBNAG010000013">
    <property type="protein sequence ID" value="KAK9084454.1"/>
    <property type="molecule type" value="Genomic_DNA"/>
</dbReference>
<keyword evidence="10" id="KW-1185">Reference proteome</keyword>
<evidence type="ECO:0000256" key="2">
    <source>
        <dbReference type="ARBA" id="ARBA00022801"/>
    </source>
</evidence>
<dbReference type="GO" id="GO:0042372">
    <property type="term" value="P:phylloquinone biosynthetic process"/>
    <property type="evidence" value="ECO:0007669"/>
    <property type="project" value="TreeGrafter"/>
</dbReference>
<comment type="subunit">
    <text evidence="7">Homotetramers.</text>
</comment>
<dbReference type="PANTHER" id="PTHR43240">
    <property type="entry name" value="1,4-DIHYDROXY-2-NAPHTHOYL-COA THIOESTERASE 1"/>
    <property type="match status" value="1"/>
</dbReference>
<sequence>MGDLDAKTPVLDLPLHTIGFEIQELSPKRVAGRLKVTEKCCQVLHGGVSALVAEALASMGAHMASGLRRVAGIQLSINHVKQAELGDTVTAEATPISAGRTIQVWEVQIRKIDPSTPGKGALVSSSRVTLLCNMPVPENAKDASVTLKKYAKL</sequence>
<dbReference type="GO" id="GO:0005777">
    <property type="term" value="C:peroxisome"/>
    <property type="evidence" value="ECO:0007669"/>
    <property type="project" value="UniProtKB-SubCell"/>
</dbReference>
<dbReference type="Pfam" id="PF03061">
    <property type="entry name" value="4HBT"/>
    <property type="match status" value="1"/>
</dbReference>
<dbReference type="SUPFAM" id="SSF54637">
    <property type="entry name" value="Thioesterase/thiol ester dehydrase-isomerase"/>
    <property type="match status" value="1"/>
</dbReference>
<evidence type="ECO:0000313" key="9">
    <source>
        <dbReference type="EMBL" id="KAK9084454.1"/>
    </source>
</evidence>
<comment type="subcellular location">
    <subcellularLocation>
        <location evidence="1">Peroxisome</location>
    </subcellularLocation>
</comment>
<feature type="domain" description="Thioesterase" evidence="8">
    <location>
        <begin position="43"/>
        <end position="114"/>
    </location>
</feature>
<comment type="similarity">
    <text evidence="6">Belongs to the 4-hydroxybenzoyl-CoA thioesterase family. DHNA-CoA hydrolase subfamily.</text>
</comment>
<dbReference type="PANTHER" id="PTHR43240:SF5">
    <property type="entry name" value="1,4-DIHYDROXY-2-NAPHTHOYL-COA THIOESTERASE 1"/>
    <property type="match status" value="1"/>
</dbReference>
<comment type="pathway">
    <text evidence="4">Cofactor biosynthesis; phylloquinone biosynthesis.</text>
</comment>
<keyword evidence="3" id="KW-0576">Peroxisome</keyword>
<dbReference type="AlphaFoldDB" id="A0AAP0E0J9"/>
<evidence type="ECO:0000256" key="3">
    <source>
        <dbReference type="ARBA" id="ARBA00023140"/>
    </source>
</evidence>
<evidence type="ECO:0000256" key="6">
    <source>
        <dbReference type="ARBA" id="ARBA00061187"/>
    </source>
</evidence>
<evidence type="ECO:0000313" key="10">
    <source>
        <dbReference type="Proteomes" id="UP001419268"/>
    </source>
</evidence>
<dbReference type="Gene3D" id="3.10.129.10">
    <property type="entry name" value="Hotdog Thioesterase"/>
    <property type="match status" value="1"/>
</dbReference>
<evidence type="ECO:0000256" key="1">
    <source>
        <dbReference type="ARBA" id="ARBA00004275"/>
    </source>
</evidence>
<dbReference type="InterPro" id="IPR003736">
    <property type="entry name" value="PAAI_dom"/>
</dbReference>
<keyword evidence="2" id="KW-0378">Hydrolase</keyword>
<dbReference type="InterPro" id="IPR029069">
    <property type="entry name" value="HotDog_dom_sf"/>
</dbReference>